<keyword evidence="10" id="KW-1185">Reference proteome</keyword>
<feature type="compositionally biased region" description="Acidic residues" evidence="7">
    <location>
        <begin position="1029"/>
        <end position="1042"/>
    </location>
</feature>
<feature type="region of interest" description="Disordered" evidence="7">
    <location>
        <begin position="479"/>
        <end position="669"/>
    </location>
</feature>
<feature type="compositionally biased region" description="Basic and acidic residues" evidence="7">
    <location>
        <begin position="736"/>
        <end position="747"/>
    </location>
</feature>
<feature type="region of interest" description="Disordered" evidence="7">
    <location>
        <begin position="698"/>
        <end position="747"/>
    </location>
</feature>
<keyword evidence="6" id="KW-0539">Nucleus</keyword>
<protein>
    <recommendedName>
        <fullName evidence="8">Inner centromere protein ARK-binding domain-containing protein</fullName>
    </recommendedName>
</protein>
<feature type="region of interest" description="Disordered" evidence="7">
    <location>
        <begin position="1132"/>
        <end position="1158"/>
    </location>
</feature>
<organism evidence="9 10">
    <name type="scientific">Effrenium voratum</name>
    <dbReference type="NCBI Taxonomy" id="2562239"/>
    <lineage>
        <taxon>Eukaryota</taxon>
        <taxon>Sar</taxon>
        <taxon>Alveolata</taxon>
        <taxon>Dinophyceae</taxon>
        <taxon>Suessiales</taxon>
        <taxon>Symbiodiniaceae</taxon>
        <taxon>Effrenium</taxon>
    </lineage>
</organism>
<feature type="compositionally biased region" description="Basic and acidic residues" evidence="7">
    <location>
        <begin position="546"/>
        <end position="558"/>
    </location>
</feature>
<dbReference type="EMBL" id="CAUJNA010000513">
    <property type="protein sequence ID" value="CAJ1378055.1"/>
    <property type="molecule type" value="Genomic_DNA"/>
</dbReference>
<reference evidence="9" key="1">
    <citation type="submission" date="2023-08" db="EMBL/GenBank/DDBJ databases">
        <authorList>
            <person name="Chen Y."/>
            <person name="Shah S."/>
            <person name="Dougan E. K."/>
            <person name="Thang M."/>
            <person name="Chan C."/>
        </authorList>
    </citation>
    <scope>NUCLEOTIDE SEQUENCE</scope>
</reference>
<proteinExistence type="inferred from homology"/>
<evidence type="ECO:0000256" key="5">
    <source>
        <dbReference type="ARBA" id="ARBA00023212"/>
    </source>
</evidence>
<feature type="compositionally biased region" description="Basic and acidic residues" evidence="7">
    <location>
        <begin position="815"/>
        <end position="836"/>
    </location>
</feature>
<keyword evidence="5" id="KW-0206">Cytoskeleton</keyword>
<comment type="similarity">
    <text evidence="3">Belongs to the INCENP family.</text>
</comment>
<evidence type="ECO:0000259" key="8">
    <source>
        <dbReference type="Pfam" id="PF03941"/>
    </source>
</evidence>
<evidence type="ECO:0000256" key="1">
    <source>
        <dbReference type="ARBA" id="ARBA00004123"/>
    </source>
</evidence>
<dbReference type="Pfam" id="PF03941">
    <property type="entry name" value="INCENP_ARK-bind"/>
    <property type="match status" value="1"/>
</dbReference>
<feature type="region of interest" description="Disordered" evidence="7">
    <location>
        <begin position="86"/>
        <end position="196"/>
    </location>
</feature>
<feature type="compositionally biased region" description="Low complexity" evidence="7">
    <location>
        <begin position="570"/>
        <end position="596"/>
    </location>
</feature>
<feature type="compositionally biased region" description="Low complexity" evidence="7">
    <location>
        <begin position="428"/>
        <end position="442"/>
    </location>
</feature>
<feature type="compositionally biased region" description="Acidic residues" evidence="7">
    <location>
        <begin position="1087"/>
        <end position="1097"/>
    </location>
</feature>
<feature type="compositionally biased region" description="Polar residues" evidence="7">
    <location>
        <begin position="86"/>
        <end position="96"/>
    </location>
</feature>
<feature type="region of interest" description="Disordered" evidence="7">
    <location>
        <begin position="213"/>
        <end position="370"/>
    </location>
</feature>
<dbReference type="GO" id="GO:0005819">
    <property type="term" value="C:spindle"/>
    <property type="evidence" value="ECO:0007669"/>
    <property type="project" value="UniProtKB-SubCell"/>
</dbReference>
<feature type="domain" description="Inner centromere protein ARK-binding" evidence="8">
    <location>
        <begin position="1181"/>
        <end position="1207"/>
    </location>
</feature>
<feature type="compositionally biased region" description="Basic and acidic residues" evidence="7">
    <location>
        <begin position="624"/>
        <end position="636"/>
    </location>
</feature>
<feature type="compositionally biased region" description="Basic and acidic residues" evidence="7">
    <location>
        <begin position="348"/>
        <end position="358"/>
    </location>
</feature>
<feature type="region of interest" description="Disordered" evidence="7">
    <location>
        <begin position="920"/>
        <end position="1112"/>
    </location>
</feature>
<evidence type="ECO:0000256" key="4">
    <source>
        <dbReference type="ARBA" id="ARBA00022490"/>
    </source>
</evidence>
<feature type="compositionally biased region" description="Polar residues" evidence="7">
    <location>
        <begin position="182"/>
        <end position="191"/>
    </location>
</feature>
<evidence type="ECO:0000313" key="10">
    <source>
        <dbReference type="Proteomes" id="UP001178507"/>
    </source>
</evidence>
<evidence type="ECO:0000256" key="7">
    <source>
        <dbReference type="SAM" id="MobiDB-lite"/>
    </source>
</evidence>
<feature type="region of interest" description="Disordered" evidence="7">
    <location>
        <begin position="804"/>
        <end position="868"/>
    </location>
</feature>
<feature type="compositionally biased region" description="Acidic residues" evidence="7">
    <location>
        <begin position="956"/>
        <end position="967"/>
    </location>
</feature>
<dbReference type="InterPro" id="IPR005635">
    <property type="entry name" value="Inner_centromere_prot_ARK-bd"/>
</dbReference>
<feature type="compositionally biased region" description="Basic and acidic residues" evidence="7">
    <location>
        <begin position="511"/>
        <end position="523"/>
    </location>
</feature>
<dbReference type="Proteomes" id="UP001178507">
    <property type="component" value="Unassembled WGS sequence"/>
</dbReference>
<feature type="compositionally biased region" description="Basic and acidic residues" evidence="7">
    <location>
        <begin position="314"/>
        <end position="329"/>
    </location>
</feature>
<name>A0AA36I0E2_9DINO</name>
<keyword evidence="4" id="KW-0963">Cytoplasm</keyword>
<feature type="compositionally biased region" description="Basic and acidic residues" evidence="7">
    <location>
        <begin position="706"/>
        <end position="718"/>
    </location>
</feature>
<evidence type="ECO:0000256" key="6">
    <source>
        <dbReference type="ARBA" id="ARBA00023242"/>
    </source>
</evidence>
<comment type="caution">
    <text evidence="9">The sequence shown here is derived from an EMBL/GenBank/DDBJ whole genome shotgun (WGS) entry which is preliminary data.</text>
</comment>
<sequence>MARSSDAGMACKPPDPPEFVPDMRDFVLNFAGAAEAAAQRQLRDLIDVSDGLEENLEEALKGDNSIYDMLFMPPVDLMLSLPTPNRPANLTRQAQESIRESLQGVAKAAEKLRTPPPPPDWTYKQQAAAQTDERWPPRPTANGESSEEEEEEEEEPAPGVAQTPPRQVRGQHPRDVGRTIKQAMSTASTTPEVLRSGTAHCLKVKEYVKQLEEVTKDKPPLMPIPALSRSSLGTKAPTPRHGPHAQEVVPPPPPKAPMRKASMPSQASLSPPRPEAFGSTPPRAERAASLPPRPEAFFSPPAKACPFSLDPEMPQEREEHEEREKREEGSPSEARSQRSRRSAVCSDLSEKQVSERRSAASSTEMALGPLDSAGLGLGAQVLQAWPGCMQDRIKLRMDHDLSSPGGSEHSGSEALREDLKELERLERAAAAAQEASSSLGAEVARPEEPSGSDASVPLAAAFKAEQAFAAAEIFKDHAEDEAAASAEKMLERQEALTNAHPASALAAVDADSVKESEHSREPSEAEPAQPAAAFEAHTASAAADADSVKESEHSREPSEAEPAQPDMASEESLALAHAASALAADADSVQESQQSREPSEEPALPAMAFEEPMPHAHTAAADADSVKESEQSREPSEAEPAPPVSAFEEAASRPLDSMEDTLCPEAEQAFAPDAEILKAAAASDAEKVFEEALAHAHAASALADADSVKESEHSREPSEEPALPGRAFEDASLGAEEAKPLAKHDDHKATRYFRAMEVLEDRLLQEAPQPFGKEATKEEMQTLESFVAPTAKLLQAAADLGHQAEDDLSDCFPPARDEADPAQRARASAEGKEKEPSLWTGSEGELSKASSSCALEAAAHEDKDLPRAQISPDSFQALECSEFAFVHEAEIVDHPAKLRADNEAESSEEAHCVSEAEIANHVEHRADNEAESSEEAHCVSEAEIVDRPAEHRGDEDSSEAQEVSEADIVEHLLASGEEVGSELRVQEAEIPEDPQTGEAEDTMDLPCPLDDPDDESRWDSFMQDRQLEAENETAIEKEEEAEQPVIEAETANARVIEKAEQPEAESPAMEQEEETEAEPAFQKEKEEEKEEEDDEDASDKAPGIELVGHWRGESISPERRKISSNLWHILRTKPLPPPKAEDNYEMSSAGEIEQEDEARELELAEKRQFKHSPRWCDNYLNLVQEQGNWDADTVFGQVPPCDLDEVFPDSLYKELSTERRYKKRRGSSGHWGKDRLKSREVDIYKSKLGQRKAFMPDLEALSPSRSAFLQGEVVSRARASASSSD</sequence>
<dbReference type="GO" id="GO:0005634">
    <property type="term" value="C:nucleus"/>
    <property type="evidence" value="ECO:0007669"/>
    <property type="project" value="UniProtKB-SubCell"/>
</dbReference>
<feature type="compositionally biased region" description="Low complexity" evidence="7">
    <location>
        <begin position="525"/>
        <end position="545"/>
    </location>
</feature>
<feature type="compositionally biased region" description="Basic and acidic residues" evidence="7">
    <location>
        <begin position="410"/>
        <end position="427"/>
    </location>
</feature>
<evidence type="ECO:0000313" key="9">
    <source>
        <dbReference type="EMBL" id="CAJ1378055.1"/>
    </source>
</evidence>
<feature type="compositionally biased region" description="Basic and acidic residues" evidence="7">
    <location>
        <begin position="920"/>
        <end position="955"/>
    </location>
</feature>
<feature type="region of interest" description="Disordered" evidence="7">
    <location>
        <begin position="397"/>
        <end position="457"/>
    </location>
</feature>
<evidence type="ECO:0000256" key="3">
    <source>
        <dbReference type="ARBA" id="ARBA00010042"/>
    </source>
</evidence>
<evidence type="ECO:0000256" key="2">
    <source>
        <dbReference type="ARBA" id="ARBA00004186"/>
    </source>
</evidence>
<gene>
    <name evidence="9" type="ORF">EVOR1521_LOCUS6705</name>
</gene>
<accession>A0AA36I0E2</accession>
<feature type="compositionally biased region" description="Acidic residues" evidence="7">
    <location>
        <begin position="145"/>
        <end position="156"/>
    </location>
</feature>
<comment type="subcellular location">
    <subcellularLocation>
        <location evidence="2">Cytoplasm</location>
        <location evidence="2">Cytoskeleton</location>
        <location evidence="2">Spindle</location>
    </subcellularLocation>
    <subcellularLocation>
        <location evidence="1">Nucleus</location>
    </subcellularLocation>
</comment>